<organism evidence="12 13">
    <name type="scientific">Kineosporia corallincola</name>
    <dbReference type="NCBI Taxonomy" id="2835133"/>
    <lineage>
        <taxon>Bacteria</taxon>
        <taxon>Bacillati</taxon>
        <taxon>Actinomycetota</taxon>
        <taxon>Actinomycetes</taxon>
        <taxon>Kineosporiales</taxon>
        <taxon>Kineosporiaceae</taxon>
        <taxon>Kineosporia</taxon>
    </lineage>
</organism>
<evidence type="ECO:0000256" key="9">
    <source>
        <dbReference type="ARBA" id="ARBA00023014"/>
    </source>
</evidence>
<dbReference type="SUPFAM" id="SSF142984">
    <property type="entry name" value="Nqo1 middle domain-like"/>
    <property type="match status" value="1"/>
</dbReference>
<evidence type="ECO:0000259" key="11">
    <source>
        <dbReference type="Pfam" id="PF10589"/>
    </source>
</evidence>
<feature type="domain" description="NADH-ubiquinone oxidoreductase 51kDa subunit iron-sulphur binding" evidence="11">
    <location>
        <begin position="319"/>
        <end position="399"/>
    </location>
</feature>
<gene>
    <name evidence="12" type="ORF">KIH74_29120</name>
</gene>
<dbReference type="InterPro" id="IPR019575">
    <property type="entry name" value="Nuop51_4Fe4S-bd"/>
</dbReference>
<dbReference type="Gene3D" id="1.20.1440.230">
    <property type="entry name" value="NADH-ubiquinone oxidoreductase 51kDa subunit, iron-sulphur binding domain"/>
    <property type="match status" value="1"/>
</dbReference>
<comment type="cofactor">
    <cofactor evidence="2">
        <name>[4Fe-4S] cluster</name>
        <dbReference type="ChEBI" id="CHEBI:49883"/>
    </cofactor>
</comment>
<evidence type="ECO:0000313" key="12">
    <source>
        <dbReference type="EMBL" id="MBT0773040.1"/>
    </source>
</evidence>
<keyword evidence="7" id="KW-0479">Metal-binding</keyword>
<reference evidence="12 13" key="1">
    <citation type="submission" date="2021-05" db="EMBL/GenBank/DDBJ databases">
        <title>Kineosporia and Streptomyces sp. nov. two new marine actinobacteria isolated from Coral.</title>
        <authorList>
            <person name="Buangrab K."/>
            <person name="Sutthacheep M."/>
            <person name="Yeemin T."/>
            <person name="Harunari E."/>
            <person name="Igarashi Y."/>
            <person name="Kanchanasin P."/>
            <person name="Tanasupawat S."/>
            <person name="Phongsopitanun W."/>
        </authorList>
    </citation>
    <scope>NUCLEOTIDE SEQUENCE [LARGE SCALE GENOMIC DNA]</scope>
    <source>
        <strain evidence="12 13">J2-2</strain>
    </source>
</reference>
<dbReference type="InterPro" id="IPR037207">
    <property type="entry name" value="Nuop51_4Fe4S-bd_sf"/>
</dbReference>
<keyword evidence="8" id="KW-0408">Iron</keyword>
<sequence>MTTTAMTPAQGLRMPPQGPRLFAARDPFLATHLDTYGTIPDVTPAQLLEQVRISGLTGRGGAGFPTAAKLETVTANAPAVVVANGAEGEPASRKDAELLRRAPHLVLDGIEVAARITGAGEAFAYLRPEVVPLVRQALAERSGLRITVVAAPDTFVSGQETAVVSALAGGPALPRFSRHRIFQRGVGGRATLVQNVETLAQLALIARYGGVWFASAGTPDSTGTFLATVHPVGQALTTAPAVWEVTHGLPLRQVLAGTAGRPPEELQAVLVGGYHGTWLPLPAALDAPLSRAGLEPYGAGLGAGVMIPLAKSACGLELTASIAGYLARESAKQCGPCQFGLPELAQNFAALAAGQVGRSGLDAVRRSTGLVEGRGVCRHPDGTARLIRSALRVFGDDVLLHQHGRCLARIGEPYGGVL</sequence>
<evidence type="ECO:0000256" key="2">
    <source>
        <dbReference type="ARBA" id="ARBA00001966"/>
    </source>
</evidence>
<dbReference type="Gene3D" id="3.10.20.600">
    <property type="match status" value="1"/>
</dbReference>
<comment type="caution">
    <text evidence="12">The sequence shown here is derived from an EMBL/GenBank/DDBJ whole genome shotgun (WGS) entry which is preliminary data.</text>
</comment>
<evidence type="ECO:0000256" key="5">
    <source>
        <dbReference type="ARBA" id="ARBA00022630"/>
    </source>
</evidence>
<evidence type="ECO:0000256" key="4">
    <source>
        <dbReference type="ARBA" id="ARBA00022485"/>
    </source>
</evidence>
<evidence type="ECO:0000256" key="6">
    <source>
        <dbReference type="ARBA" id="ARBA00022643"/>
    </source>
</evidence>
<comment type="cofactor">
    <cofactor evidence="1">
        <name>FMN</name>
        <dbReference type="ChEBI" id="CHEBI:58210"/>
    </cofactor>
</comment>
<evidence type="ECO:0000256" key="3">
    <source>
        <dbReference type="ARBA" id="ARBA00007523"/>
    </source>
</evidence>
<keyword evidence="4" id="KW-0004">4Fe-4S</keyword>
<keyword evidence="9" id="KW-0411">Iron-sulfur</keyword>
<evidence type="ECO:0000259" key="10">
    <source>
        <dbReference type="Pfam" id="PF01512"/>
    </source>
</evidence>
<dbReference type="PANTHER" id="PTHR11780:SF10">
    <property type="entry name" value="NADH DEHYDROGENASE [UBIQUINONE] FLAVOPROTEIN 1, MITOCHONDRIAL"/>
    <property type="match status" value="1"/>
</dbReference>
<name>A0ABS5TPK5_9ACTN</name>
<dbReference type="InterPro" id="IPR037225">
    <property type="entry name" value="Nuo51_FMN-bd_sf"/>
</dbReference>
<dbReference type="RefSeq" id="WP_214159577.1">
    <property type="nucleotide sequence ID" value="NZ_JAHBAY010000015.1"/>
</dbReference>
<proteinExistence type="inferred from homology"/>
<dbReference type="SUPFAM" id="SSF142019">
    <property type="entry name" value="Nqo1 FMN-binding domain-like"/>
    <property type="match status" value="1"/>
</dbReference>
<dbReference type="Proteomes" id="UP001197247">
    <property type="component" value="Unassembled WGS sequence"/>
</dbReference>
<keyword evidence="13" id="KW-1185">Reference proteome</keyword>
<dbReference type="EMBL" id="JAHBAY010000015">
    <property type="protein sequence ID" value="MBT0773040.1"/>
    <property type="molecule type" value="Genomic_DNA"/>
</dbReference>
<dbReference type="Pfam" id="PF10589">
    <property type="entry name" value="NADH_4Fe-4S"/>
    <property type="match status" value="1"/>
</dbReference>
<evidence type="ECO:0008006" key="14">
    <source>
        <dbReference type="Google" id="ProtNLM"/>
    </source>
</evidence>
<dbReference type="Gene3D" id="3.40.50.11540">
    <property type="entry name" value="NADH-ubiquinone oxidoreductase 51kDa subunit"/>
    <property type="match status" value="1"/>
</dbReference>
<comment type="similarity">
    <text evidence="3">Belongs to the complex I 51 kDa subunit family.</text>
</comment>
<evidence type="ECO:0000256" key="7">
    <source>
        <dbReference type="ARBA" id="ARBA00022723"/>
    </source>
</evidence>
<dbReference type="Pfam" id="PF01512">
    <property type="entry name" value="Complex1_51K"/>
    <property type="match status" value="1"/>
</dbReference>
<protein>
    <recommendedName>
        <fullName evidence="14">NADH:ubiquinone oxidoreductase subunit F (NADH-binding)</fullName>
    </recommendedName>
</protein>
<dbReference type="InterPro" id="IPR011538">
    <property type="entry name" value="Nuo51_FMN-bd"/>
</dbReference>
<dbReference type="SUPFAM" id="SSF140490">
    <property type="entry name" value="Nqo1C-terminal domain-like"/>
    <property type="match status" value="1"/>
</dbReference>
<evidence type="ECO:0000256" key="8">
    <source>
        <dbReference type="ARBA" id="ARBA00023004"/>
    </source>
</evidence>
<evidence type="ECO:0000313" key="13">
    <source>
        <dbReference type="Proteomes" id="UP001197247"/>
    </source>
</evidence>
<feature type="domain" description="NADH-ubiquinone oxidoreductase 51kDa subunit FMN-binding" evidence="10">
    <location>
        <begin position="51"/>
        <end position="202"/>
    </location>
</feature>
<dbReference type="PANTHER" id="PTHR11780">
    <property type="entry name" value="NADH-UBIQUINONE OXIDOREDUCTASE FLAVOPROTEIN 1 NDUFV1"/>
    <property type="match status" value="1"/>
</dbReference>
<accession>A0ABS5TPK5</accession>
<keyword evidence="5" id="KW-0285">Flavoprotein</keyword>
<evidence type="ECO:0000256" key="1">
    <source>
        <dbReference type="ARBA" id="ARBA00001917"/>
    </source>
</evidence>
<keyword evidence="6" id="KW-0288">FMN</keyword>
<dbReference type="InterPro" id="IPR050837">
    <property type="entry name" value="ComplexI_51kDa_subunit"/>
</dbReference>